<evidence type="ECO:0008006" key="5">
    <source>
        <dbReference type="Google" id="ProtNLM"/>
    </source>
</evidence>
<dbReference type="EMBL" id="JAHXZJ010001119">
    <property type="protein sequence ID" value="KAH0555585.1"/>
    <property type="molecule type" value="Genomic_DNA"/>
</dbReference>
<dbReference type="AlphaFoldDB" id="A0AAV7ISB9"/>
<dbReference type="SUPFAM" id="SSF56219">
    <property type="entry name" value="DNase I-like"/>
    <property type="match status" value="1"/>
</dbReference>
<dbReference type="Proteomes" id="UP000826195">
    <property type="component" value="Unassembled WGS sequence"/>
</dbReference>
<accession>A0AAV7ISB9</accession>
<feature type="compositionally biased region" description="Polar residues" evidence="2">
    <location>
        <begin position="83"/>
        <end position="104"/>
    </location>
</feature>
<dbReference type="InterPro" id="IPR036691">
    <property type="entry name" value="Endo/exonu/phosph_ase_sf"/>
</dbReference>
<protein>
    <recommendedName>
        <fullName evidence="5">Endonuclease/exonuclease/phosphatase domain-containing protein</fullName>
    </recommendedName>
</protein>
<reference evidence="3 4" key="1">
    <citation type="journal article" date="2021" name="J. Hered.">
        <title>A chromosome-level genome assembly of the parasitoid wasp, Cotesia glomerata (Hymenoptera: Braconidae).</title>
        <authorList>
            <person name="Pinto B.J."/>
            <person name="Weis J.J."/>
            <person name="Gamble T."/>
            <person name="Ode P.J."/>
            <person name="Paul R."/>
            <person name="Zaspel J.M."/>
        </authorList>
    </citation>
    <scope>NUCLEOTIDE SEQUENCE [LARGE SCALE GENOMIC DNA]</scope>
    <source>
        <strain evidence="3">CgM1</strain>
    </source>
</reference>
<feature type="coiled-coil region" evidence="1">
    <location>
        <begin position="187"/>
        <end position="214"/>
    </location>
</feature>
<keyword evidence="4" id="KW-1185">Reference proteome</keyword>
<dbReference type="Gene3D" id="3.60.10.10">
    <property type="entry name" value="Endonuclease/exonuclease/phosphatase"/>
    <property type="match status" value="1"/>
</dbReference>
<gene>
    <name evidence="3" type="ORF">KQX54_020274</name>
</gene>
<organism evidence="3 4">
    <name type="scientific">Cotesia glomerata</name>
    <name type="common">Lepidopteran parasitic wasp</name>
    <name type="synonym">Apanteles glomeratus</name>
    <dbReference type="NCBI Taxonomy" id="32391"/>
    <lineage>
        <taxon>Eukaryota</taxon>
        <taxon>Metazoa</taxon>
        <taxon>Ecdysozoa</taxon>
        <taxon>Arthropoda</taxon>
        <taxon>Hexapoda</taxon>
        <taxon>Insecta</taxon>
        <taxon>Pterygota</taxon>
        <taxon>Neoptera</taxon>
        <taxon>Endopterygota</taxon>
        <taxon>Hymenoptera</taxon>
        <taxon>Apocrita</taxon>
        <taxon>Ichneumonoidea</taxon>
        <taxon>Braconidae</taxon>
        <taxon>Microgastrinae</taxon>
        <taxon>Cotesia</taxon>
    </lineage>
</organism>
<comment type="caution">
    <text evidence="3">The sequence shown here is derived from an EMBL/GenBank/DDBJ whole genome shotgun (WGS) entry which is preliminary data.</text>
</comment>
<evidence type="ECO:0000313" key="4">
    <source>
        <dbReference type="Proteomes" id="UP000826195"/>
    </source>
</evidence>
<keyword evidence="1" id="KW-0175">Coiled coil</keyword>
<name>A0AAV7ISB9_COTGL</name>
<evidence type="ECO:0000313" key="3">
    <source>
        <dbReference type="EMBL" id="KAH0555585.1"/>
    </source>
</evidence>
<proteinExistence type="predicted"/>
<evidence type="ECO:0000256" key="1">
    <source>
        <dbReference type="SAM" id="Coils"/>
    </source>
</evidence>
<sequence>MLSDNNEAEVSNLNPDAQAFIHQLSDFAFLLQPERTQTPKSKHIGPTPKSALLKKQRSCPLGNIADFLIVSSRKRSRDGPLSPSLTKDNISPPNKVSRASSSPPSAKLHKVTDLLEAPSLNMPIVDNISDNTQSTMAAQLMSLDAFFKQLQTWCTEDQTNLAILKQDVIKQISDSSDACHSNISKLRADLSAENETIMNELAAVKARISKLESDAAIPAADGTTVRSLEERVISATINSVEKRLRKNNIIISVLKAPYYINHDLTPEESNIAKKLRDEDKKLRAKGHKIKQGFQKLYRDGTPMSWDASLEFWFPVPQCHFTHTTAKTCFWNARGRLNIPELTANSDALFIGITEIWATKEHFSNPPLNSNKNCFYVPAIKPQKQGRPSGGLAIFTDLKTTIIAKSEHWIISRVLIHNMVTIIAVIYFKPNVNLMGNFGHLPEEALEYTNFTGKRTSLDLVCNHQGKILAQFMAENGFILLNGRSPGDPLGDFTFSGPLGNSTVDFIWVDVPGLHLVGNMWVDNLITGSDHFPITISLLLSTPLPVNNVWSEDRQSNITK</sequence>
<feature type="region of interest" description="Disordered" evidence="2">
    <location>
        <begin position="75"/>
        <end position="106"/>
    </location>
</feature>
<evidence type="ECO:0000256" key="2">
    <source>
        <dbReference type="SAM" id="MobiDB-lite"/>
    </source>
</evidence>